<reference evidence="1" key="1">
    <citation type="submission" date="2021-04" db="EMBL/GenBank/DDBJ databases">
        <title>Sequencing of actinobacteria type strains.</title>
        <authorList>
            <person name="Nguyen G.-S."/>
            <person name="Wentzel A."/>
        </authorList>
    </citation>
    <scope>NUCLEOTIDE SEQUENCE</scope>
    <source>
        <strain evidence="1">DSM 42095</strain>
    </source>
</reference>
<organism evidence="1 2">
    <name type="scientific">Streptomyces daliensis</name>
    <dbReference type="NCBI Taxonomy" id="299421"/>
    <lineage>
        <taxon>Bacteria</taxon>
        <taxon>Bacillati</taxon>
        <taxon>Actinomycetota</taxon>
        <taxon>Actinomycetes</taxon>
        <taxon>Kitasatosporales</taxon>
        <taxon>Streptomycetaceae</taxon>
        <taxon>Streptomyces</taxon>
    </lineage>
</organism>
<proteinExistence type="predicted"/>
<feature type="non-terminal residue" evidence="1">
    <location>
        <position position="212"/>
    </location>
</feature>
<evidence type="ECO:0000313" key="1">
    <source>
        <dbReference type="EMBL" id="MBR7677831.1"/>
    </source>
</evidence>
<sequence>PAQAPAQAPAPASGVGRGSAGNLRRAAGLLADAVRLLPSVAPRQLARTDQQYALGGFAGLAGDAAALALAAPEVTGEAPAARALRLLEAGRAVLLAQALETRDDLTELRARHPELAARFVAARDALDRPSDGDAPLPDVGVAVGVGDPLAPDRDEQARTFAALLTEIRSREGFASFGLPPSLRELCAQAQSGHLVLVNVSRYRCDALLVGAD</sequence>
<keyword evidence="2" id="KW-1185">Reference proteome</keyword>
<evidence type="ECO:0000313" key="2">
    <source>
        <dbReference type="Proteomes" id="UP000675554"/>
    </source>
</evidence>
<comment type="caution">
    <text evidence="1">The sequence shown here is derived from an EMBL/GenBank/DDBJ whole genome shotgun (WGS) entry which is preliminary data.</text>
</comment>
<dbReference type="AlphaFoldDB" id="A0A8T4IZG0"/>
<dbReference type="EMBL" id="JAGSMN010001087">
    <property type="protein sequence ID" value="MBR7677831.1"/>
    <property type="molecule type" value="Genomic_DNA"/>
</dbReference>
<feature type="non-terminal residue" evidence="1">
    <location>
        <position position="1"/>
    </location>
</feature>
<name>A0A8T4IZG0_9ACTN</name>
<protein>
    <submittedName>
        <fullName evidence="1">Uncharacterized protein</fullName>
    </submittedName>
</protein>
<accession>A0A8T4IZG0</accession>
<dbReference type="Proteomes" id="UP000675554">
    <property type="component" value="Unassembled WGS sequence"/>
</dbReference>
<gene>
    <name evidence="1" type="ORF">KDA82_33575</name>
</gene>